<evidence type="ECO:0000259" key="7">
    <source>
        <dbReference type="PROSITE" id="PS50848"/>
    </source>
</evidence>
<gene>
    <name evidence="8" type="ORF">HAX54_040185</name>
</gene>
<evidence type="ECO:0000256" key="6">
    <source>
        <dbReference type="SAM" id="MobiDB-lite"/>
    </source>
</evidence>
<name>A0ABS8VMB7_DATST</name>
<proteinExistence type="predicted"/>
<evidence type="ECO:0000256" key="4">
    <source>
        <dbReference type="ARBA" id="ARBA00023163"/>
    </source>
</evidence>
<evidence type="ECO:0000313" key="9">
    <source>
        <dbReference type="Proteomes" id="UP000823775"/>
    </source>
</evidence>
<keyword evidence="2" id="KW-0238">DNA-binding</keyword>
<comment type="caution">
    <text evidence="8">The sequence shown here is derived from an EMBL/GenBank/DDBJ whole genome shotgun (WGS) entry which is preliminary data.</text>
</comment>
<keyword evidence="1" id="KW-0805">Transcription regulation</keyword>
<evidence type="ECO:0000256" key="5">
    <source>
        <dbReference type="ARBA" id="ARBA00023242"/>
    </source>
</evidence>
<evidence type="ECO:0000256" key="1">
    <source>
        <dbReference type="ARBA" id="ARBA00023015"/>
    </source>
</evidence>
<evidence type="ECO:0000256" key="3">
    <source>
        <dbReference type="ARBA" id="ARBA00023155"/>
    </source>
</evidence>
<dbReference type="Pfam" id="PF25797">
    <property type="entry name" value="PDF2_C"/>
    <property type="match status" value="1"/>
</dbReference>
<dbReference type="Gene3D" id="3.30.530.20">
    <property type="match status" value="1"/>
</dbReference>
<feature type="domain" description="START" evidence="7">
    <location>
        <begin position="133"/>
        <end position="362"/>
    </location>
</feature>
<dbReference type="CDD" id="cd08875">
    <property type="entry name" value="START_ArGLABRA2_like"/>
    <property type="match status" value="1"/>
</dbReference>
<dbReference type="PANTHER" id="PTHR45654:SF29">
    <property type="entry name" value="HOMEOBOX-LEUCINE ZIPPER PROTEIN HDG2-LIKE"/>
    <property type="match status" value="1"/>
</dbReference>
<feature type="compositionally biased region" description="Low complexity" evidence="6">
    <location>
        <begin position="10"/>
        <end position="21"/>
    </location>
</feature>
<dbReference type="PROSITE" id="PS50848">
    <property type="entry name" value="START"/>
    <property type="match status" value="1"/>
</dbReference>
<evidence type="ECO:0000256" key="2">
    <source>
        <dbReference type="ARBA" id="ARBA00023125"/>
    </source>
</evidence>
<feature type="region of interest" description="Disordered" evidence="6">
    <location>
        <begin position="1"/>
        <end position="21"/>
    </location>
</feature>
<dbReference type="Pfam" id="PF01852">
    <property type="entry name" value="START"/>
    <property type="match status" value="1"/>
</dbReference>
<dbReference type="InterPro" id="IPR002913">
    <property type="entry name" value="START_lipid-bd_dom"/>
</dbReference>
<evidence type="ECO:0000313" key="8">
    <source>
        <dbReference type="EMBL" id="MCE0481959.1"/>
    </source>
</evidence>
<organism evidence="8 9">
    <name type="scientific">Datura stramonium</name>
    <name type="common">Jimsonweed</name>
    <name type="synonym">Common thornapple</name>
    <dbReference type="NCBI Taxonomy" id="4076"/>
    <lineage>
        <taxon>Eukaryota</taxon>
        <taxon>Viridiplantae</taxon>
        <taxon>Streptophyta</taxon>
        <taxon>Embryophyta</taxon>
        <taxon>Tracheophyta</taxon>
        <taxon>Spermatophyta</taxon>
        <taxon>Magnoliopsida</taxon>
        <taxon>eudicotyledons</taxon>
        <taxon>Gunneridae</taxon>
        <taxon>Pentapetalae</taxon>
        <taxon>asterids</taxon>
        <taxon>lamiids</taxon>
        <taxon>Solanales</taxon>
        <taxon>Solanaceae</taxon>
        <taxon>Solanoideae</taxon>
        <taxon>Datureae</taxon>
        <taxon>Datura</taxon>
    </lineage>
</organism>
<reference evidence="8 9" key="1">
    <citation type="journal article" date="2021" name="BMC Genomics">
        <title>Datura genome reveals duplications of psychoactive alkaloid biosynthetic genes and high mutation rate following tissue culture.</title>
        <authorList>
            <person name="Rajewski A."/>
            <person name="Carter-House D."/>
            <person name="Stajich J."/>
            <person name="Litt A."/>
        </authorList>
    </citation>
    <scope>NUCLEOTIDE SEQUENCE [LARGE SCALE GENOMIC DNA]</scope>
    <source>
        <strain evidence="8">AR-01</strain>
    </source>
</reference>
<dbReference type="InterPro" id="IPR042160">
    <property type="entry name" value="HD-Zip_IV"/>
</dbReference>
<feature type="compositionally biased region" description="Low complexity" evidence="6">
    <location>
        <begin position="60"/>
        <end position="74"/>
    </location>
</feature>
<dbReference type="SMART" id="SM00234">
    <property type="entry name" value="START"/>
    <property type="match status" value="1"/>
</dbReference>
<dbReference type="PANTHER" id="PTHR45654">
    <property type="entry name" value="HOMEOBOX-LEUCINE ZIPPER PROTEIN MERISTEM L1"/>
    <property type="match status" value="1"/>
</dbReference>
<dbReference type="EMBL" id="JACEIK010005643">
    <property type="protein sequence ID" value="MCE0481959.1"/>
    <property type="molecule type" value="Genomic_DNA"/>
</dbReference>
<dbReference type="InterPro" id="IPR057993">
    <property type="entry name" value="HD-Zip_IV_C"/>
</dbReference>
<keyword evidence="9" id="KW-1185">Reference proteome</keyword>
<sequence length="620" mass="68702">MIENDPGNIPSSSGLPLGQSSSMSESEFNILLEAIESETISKNDIMQVNLEDDEIDSKSDGNSNQVDNDQNNPDNQDERDENSLLRAENDKLRAEAINNGCLNCGDRRFGLGKTSYNEQQLRLENARLKEEVDRISKPYIIKVAMAAMEELLEMAQMGEPLWFPSIDGATNFLNEEEYERRFSRGSGPMRQGIKIEASRETIVVIVNHINLVEILMDTNQWASFFSSIVSTALTVNMLSNGLAENLNGAMKMIYAEFQVPSPQIPTRDCYFVRYCKRTANGTWAIVDVSLDHTPTTRCRKRPSGCLIKEMPNGYSKVTWIEHIEVDDTLIKNIYMPLINSGLAFGAKRWIATLDRQCERLASAMATDLPQNDICHTLSTNKEGRKSMLKLGERMVISYCSGVSATTTHQWTTLMESGYDINDVRVMIRQSIDDPGRPYGTVVSASTSFWLPIPPKIVFDFLRDNNKRGKWDILSDGGDIQEVAQIANGREIGNRFSILRVNSLHSVQSNMLILQQSSTDPTGSFIIYAPIDVHATNVVLCGGHPDYVPLLPSGFAILPDGTSDFIDGGVVGSGGSLLTVAFQILIDNVPTANLSPQSVATINNLMSCTINKIKVALLFDD</sequence>
<dbReference type="Proteomes" id="UP000823775">
    <property type="component" value="Unassembled WGS sequence"/>
</dbReference>
<accession>A0ABS8VMB7</accession>
<keyword evidence="4" id="KW-0804">Transcription</keyword>
<keyword evidence="5" id="KW-0539">Nucleus</keyword>
<feature type="region of interest" description="Disordered" evidence="6">
    <location>
        <begin position="54"/>
        <end position="81"/>
    </location>
</feature>
<keyword evidence="3" id="KW-0371">Homeobox</keyword>
<protein>
    <recommendedName>
        <fullName evidence="7">START domain-containing protein</fullName>
    </recommendedName>
</protein>
<dbReference type="SUPFAM" id="SSF55961">
    <property type="entry name" value="Bet v1-like"/>
    <property type="match status" value="2"/>
</dbReference>
<dbReference type="InterPro" id="IPR023393">
    <property type="entry name" value="START-like_dom_sf"/>
</dbReference>